<sequence>MELVADLADHQFSLSQEIKDAFALAVKSTDAKKKDTVECFLRTTLNNPTSSRAIQYGVVCRISEKFIRRQCDFGYRVNRR</sequence>
<organism evidence="1 2">
    <name type="scientific">Syphacia muris</name>
    <dbReference type="NCBI Taxonomy" id="451379"/>
    <lineage>
        <taxon>Eukaryota</taxon>
        <taxon>Metazoa</taxon>
        <taxon>Ecdysozoa</taxon>
        <taxon>Nematoda</taxon>
        <taxon>Chromadorea</taxon>
        <taxon>Rhabditida</taxon>
        <taxon>Spirurina</taxon>
        <taxon>Oxyuridomorpha</taxon>
        <taxon>Oxyuroidea</taxon>
        <taxon>Oxyuridae</taxon>
        <taxon>Syphacia</taxon>
    </lineage>
</organism>
<dbReference type="AlphaFoldDB" id="A0A0N5ARI1"/>
<evidence type="ECO:0000313" key="2">
    <source>
        <dbReference type="WBParaSite" id="SMUV_0000733101-mRNA-1"/>
    </source>
</evidence>
<accession>A0A0N5ARI1</accession>
<name>A0A0N5ARI1_9BILA</name>
<keyword evidence="1" id="KW-1185">Reference proteome</keyword>
<dbReference type="Proteomes" id="UP000046393">
    <property type="component" value="Unplaced"/>
</dbReference>
<evidence type="ECO:0000313" key="1">
    <source>
        <dbReference type="Proteomes" id="UP000046393"/>
    </source>
</evidence>
<proteinExistence type="predicted"/>
<protein>
    <submittedName>
        <fullName evidence="2">Transcriptional regulator</fullName>
    </submittedName>
</protein>
<dbReference type="WBParaSite" id="SMUV_0000733101-mRNA-1">
    <property type="protein sequence ID" value="SMUV_0000733101-mRNA-1"/>
    <property type="gene ID" value="SMUV_0000733101"/>
</dbReference>
<reference evidence="2" key="1">
    <citation type="submission" date="2017-02" db="UniProtKB">
        <authorList>
            <consortium name="WormBaseParasite"/>
        </authorList>
    </citation>
    <scope>IDENTIFICATION</scope>
</reference>